<dbReference type="EMBL" id="SOEB01000065">
    <property type="protein sequence ID" value="TDX19381.1"/>
    <property type="molecule type" value="Genomic_DNA"/>
</dbReference>
<evidence type="ECO:0000313" key="1">
    <source>
        <dbReference type="EMBL" id="TDX19381.1"/>
    </source>
</evidence>
<dbReference type="RefSeq" id="WP_166673768.1">
    <property type="nucleotide sequence ID" value="NZ_SOEB01000065.1"/>
</dbReference>
<dbReference type="AlphaFoldDB" id="A0A4R8FAY3"/>
<gene>
    <name evidence="1" type="ORF">EV657_1653</name>
</gene>
<organism evidence="1 2">
    <name type="scientific">Rhodovulum visakhapatnamense</name>
    <dbReference type="NCBI Taxonomy" id="364297"/>
    <lineage>
        <taxon>Bacteria</taxon>
        <taxon>Pseudomonadati</taxon>
        <taxon>Pseudomonadota</taxon>
        <taxon>Alphaproteobacteria</taxon>
        <taxon>Rhodobacterales</taxon>
        <taxon>Paracoccaceae</taxon>
        <taxon>Rhodovulum</taxon>
    </lineage>
</organism>
<evidence type="ECO:0000313" key="2">
    <source>
        <dbReference type="Proteomes" id="UP000295484"/>
    </source>
</evidence>
<dbReference type="Proteomes" id="UP000295484">
    <property type="component" value="Unassembled WGS sequence"/>
</dbReference>
<comment type="caution">
    <text evidence="1">The sequence shown here is derived from an EMBL/GenBank/DDBJ whole genome shotgun (WGS) entry which is preliminary data.</text>
</comment>
<sequence>DIRSRAKLVSIADASLNHALRTSGIPFVNTTYIECERDLEHVDCFDPAFMNWARDAEAARRKTLLLCGDIIRAAICRPEDRPLQRLALLTRALIESETSERFTTLHRALDLHADLFSCPGTTPTLARARHMLNRCHELLDAMAELGEFRDPAEISWAVRSDAEPDALIATCAH</sequence>
<reference evidence="1 2" key="1">
    <citation type="submission" date="2019-03" db="EMBL/GenBank/DDBJ databases">
        <title>Genomic Encyclopedia of Type Strains, Phase IV (KMG-IV): sequencing the most valuable type-strain genomes for metagenomic binning, comparative biology and taxonomic classification.</title>
        <authorList>
            <person name="Goeker M."/>
        </authorList>
    </citation>
    <scope>NUCLEOTIDE SEQUENCE [LARGE SCALE GENOMIC DNA]</scope>
    <source>
        <strain evidence="1 2">JA181</strain>
    </source>
</reference>
<name>A0A4R8FAY3_9RHOB</name>
<proteinExistence type="predicted"/>
<accession>A0A4R8FAY3</accession>
<protein>
    <submittedName>
        <fullName evidence="1">Uncharacterized protein</fullName>
    </submittedName>
</protein>
<feature type="non-terminal residue" evidence="1">
    <location>
        <position position="1"/>
    </location>
</feature>